<keyword evidence="6" id="KW-0539">Nucleus</keyword>
<dbReference type="eggNOG" id="KOG0181">
    <property type="taxonomic scope" value="Eukaryota"/>
</dbReference>
<dbReference type="GO" id="GO:0005737">
    <property type="term" value="C:cytoplasm"/>
    <property type="evidence" value="ECO:0007669"/>
    <property type="project" value="UniProtKB-SubCell"/>
</dbReference>
<dbReference type="GO" id="GO:0005634">
    <property type="term" value="C:nucleus"/>
    <property type="evidence" value="ECO:0007669"/>
    <property type="project" value="UniProtKB-SubCell"/>
</dbReference>
<reference evidence="9 10" key="1">
    <citation type="submission" date="2011-10" db="EMBL/GenBank/DDBJ databases">
        <authorList>
            <person name="Genoscope - CEA"/>
        </authorList>
    </citation>
    <scope>NUCLEOTIDE SEQUENCE [LARGE SCALE GENOMIC DNA]</scope>
    <source>
        <strain evidence="9 10">RCC 1105</strain>
    </source>
</reference>
<dbReference type="SMART" id="SM00948">
    <property type="entry name" value="Proteasome_A_N"/>
    <property type="match status" value="1"/>
</dbReference>
<dbReference type="STRING" id="41875.K8EF16"/>
<accession>K8EF16</accession>
<dbReference type="PANTHER" id="PTHR11599">
    <property type="entry name" value="PROTEASOME SUBUNIT ALPHA/BETA"/>
    <property type="match status" value="1"/>
</dbReference>
<dbReference type="GO" id="GO:0006511">
    <property type="term" value="P:ubiquitin-dependent protein catabolic process"/>
    <property type="evidence" value="ECO:0007669"/>
    <property type="project" value="InterPro"/>
</dbReference>
<organism evidence="9 10">
    <name type="scientific">Bathycoccus prasinos</name>
    <dbReference type="NCBI Taxonomy" id="41875"/>
    <lineage>
        <taxon>Eukaryota</taxon>
        <taxon>Viridiplantae</taxon>
        <taxon>Chlorophyta</taxon>
        <taxon>Mamiellophyceae</taxon>
        <taxon>Mamiellales</taxon>
        <taxon>Bathycoccaceae</taxon>
        <taxon>Bathycoccus</taxon>
    </lineage>
</organism>
<protein>
    <submittedName>
        <fullName evidence="9">Proteasome subunit alpha type-2</fullName>
    </submittedName>
</protein>
<dbReference type="InterPro" id="IPR050115">
    <property type="entry name" value="Proteasome_alpha"/>
</dbReference>
<comment type="function">
    <text evidence="1">The proteasome is a multicatalytic proteinase complex which is characterized by its ability to cleave peptides with Arg, Phe, Tyr, Leu, and Glu adjacent to the leaving group at neutral or slightly basic pH. The proteasome has an ATP-dependent proteolytic activity.</text>
</comment>
<evidence type="ECO:0000313" key="9">
    <source>
        <dbReference type="EMBL" id="CCO16574.1"/>
    </source>
</evidence>
<keyword evidence="10" id="KW-1185">Reference proteome</keyword>
<comment type="similarity">
    <text evidence="7">Belongs to the peptidase T1A family.</text>
</comment>
<evidence type="ECO:0000313" key="10">
    <source>
        <dbReference type="Proteomes" id="UP000198341"/>
    </source>
</evidence>
<dbReference type="InterPro" id="IPR000426">
    <property type="entry name" value="Proteasome_asu_N"/>
</dbReference>
<comment type="subcellular location">
    <subcellularLocation>
        <location evidence="3">Cytoplasm</location>
    </subcellularLocation>
    <subcellularLocation>
        <location evidence="2">Nucleus</location>
    </subcellularLocation>
</comment>
<evidence type="ECO:0000256" key="3">
    <source>
        <dbReference type="ARBA" id="ARBA00004496"/>
    </source>
</evidence>
<feature type="domain" description="Proteasome alpha-type subunits" evidence="8">
    <location>
        <begin position="6"/>
        <end position="28"/>
    </location>
</feature>
<dbReference type="GO" id="GO:0019773">
    <property type="term" value="C:proteasome core complex, alpha-subunit complex"/>
    <property type="evidence" value="ECO:0007669"/>
    <property type="project" value="UniProtKB-UniRule"/>
</dbReference>
<keyword evidence="4" id="KW-0963">Cytoplasm</keyword>
<dbReference type="NCBIfam" id="NF003075">
    <property type="entry name" value="PRK03996.1"/>
    <property type="match status" value="1"/>
</dbReference>
<dbReference type="SUPFAM" id="SSF56235">
    <property type="entry name" value="N-terminal nucleophile aminohydrolases (Ntn hydrolases)"/>
    <property type="match status" value="1"/>
</dbReference>
<evidence type="ECO:0000256" key="5">
    <source>
        <dbReference type="ARBA" id="ARBA00022942"/>
    </source>
</evidence>
<evidence type="ECO:0000256" key="4">
    <source>
        <dbReference type="ARBA" id="ARBA00022490"/>
    </source>
</evidence>
<evidence type="ECO:0000256" key="1">
    <source>
        <dbReference type="ARBA" id="ARBA00002000"/>
    </source>
</evidence>
<evidence type="ECO:0000256" key="6">
    <source>
        <dbReference type="ARBA" id="ARBA00023242"/>
    </source>
</evidence>
<dbReference type="GeneID" id="19015523"/>
<dbReference type="FunFam" id="3.60.20.10:FF:000028">
    <property type="entry name" value="Proteasome subunit alpha type"/>
    <property type="match status" value="1"/>
</dbReference>
<dbReference type="InterPro" id="IPR023332">
    <property type="entry name" value="Proteasome_alpha-type"/>
</dbReference>
<sequence length="235" mass="25728">MSGSKYSFSLTTFSPSGELVQIKHALAAITAGATSLGIKATNGVVLATEKKMPSTLVEETSISKIQLLTDEIGITYSGMGPDFRVLTRMARKDTQVYYRTYQESIPCSQLVRETATTMQEFTQQGGVRPFGVSLLMAGYDANGPQLYQVDPSGSYFGWKASAIGKNMINAKTFLEKRYSEDMELEDAIHTAILTLKEGFDGQIAANNIEIGIVGEDRKFRILTTAEVSDYLSEVE</sequence>
<name>K8EF16_9CHLO</name>
<dbReference type="AlphaFoldDB" id="K8EF16"/>
<proteinExistence type="inferred from homology"/>
<dbReference type="EMBL" id="FO082274">
    <property type="protein sequence ID" value="CCO16574.1"/>
    <property type="molecule type" value="Genomic_DNA"/>
</dbReference>
<evidence type="ECO:0000259" key="8">
    <source>
        <dbReference type="SMART" id="SM00948"/>
    </source>
</evidence>
<dbReference type="RefSeq" id="XP_007513016.1">
    <property type="nucleotide sequence ID" value="XM_007512954.1"/>
</dbReference>
<dbReference type="InterPro" id="IPR001353">
    <property type="entry name" value="Proteasome_sua/b"/>
</dbReference>
<dbReference type="PROSITE" id="PS51475">
    <property type="entry name" value="PROTEASOME_ALPHA_2"/>
    <property type="match status" value="1"/>
</dbReference>
<evidence type="ECO:0000256" key="7">
    <source>
        <dbReference type="PROSITE-ProRule" id="PRU00808"/>
    </source>
</evidence>
<dbReference type="Pfam" id="PF00227">
    <property type="entry name" value="Proteasome"/>
    <property type="match status" value="1"/>
</dbReference>
<gene>
    <name evidence="9" type="ORF">Bathy05g00190</name>
</gene>
<dbReference type="CDD" id="cd03750">
    <property type="entry name" value="proteasome_alpha_type_2"/>
    <property type="match status" value="1"/>
</dbReference>
<dbReference type="OrthoDB" id="431557at2759"/>
<keyword evidence="5 7" id="KW-0647">Proteasome</keyword>
<dbReference type="Proteomes" id="UP000198341">
    <property type="component" value="Chromosome 5"/>
</dbReference>
<evidence type="ECO:0000256" key="2">
    <source>
        <dbReference type="ARBA" id="ARBA00004123"/>
    </source>
</evidence>
<dbReference type="InterPro" id="IPR029055">
    <property type="entry name" value="Ntn_hydrolases_N"/>
</dbReference>
<dbReference type="KEGG" id="bpg:Bathy05g00190"/>
<dbReference type="Gene3D" id="3.60.20.10">
    <property type="entry name" value="Glutamine Phosphoribosylpyrophosphate, subunit 1, domain 1"/>
    <property type="match status" value="1"/>
</dbReference>